<name>A0A1H9F219_9BACI</name>
<dbReference type="AlphaFoldDB" id="A0A1H9F219"/>
<dbReference type="EMBL" id="FOES01000011">
    <property type="protein sequence ID" value="SEQ31927.1"/>
    <property type="molecule type" value="Genomic_DNA"/>
</dbReference>
<feature type="transmembrane region" description="Helical" evidence="1">
    <location>
        <begin position="172"/>
        <end position="191"/>
    </location>
</feature>
<sequence length="224" mass="26322">MNTQQLISENNRKREFLTKENKEYYEDMLVYIRLSFDKSDQETEEVLNEMLDHVLLAQEEGRTAKDIFGSNPKQYADEVIGELPRMVTKKQLQYFVMGIFYLLAAWVGMSGIISTGAYYLFHVGELYEDHYLVSQILILLISIPLAFLYLILTLQYIRWSTFKSINRVGEFLLLWLIGMLSFGVFFLIYYFMPDIGPNLQLPAYIKIIIGVILFIFGRILYKRI</sequence>
<dbReference type="PANTHER" id="PTHR41307">
    <property type="entry name" value="MEMBRANE PROTEIN-RELATED"/>
    <property type="match status" value="1"/>
</dbReference>
<dbReference type="InterPro" id="IPR009214">
    <property type="entry name" value="DUF1129"/>
</dbReference>
<keyword evidence="3" id="KW-1185">Reference proteome</keyword>
<keyword evidence="1" id="KW-1133">Transmembrane helix</keyword>
<gene>
    <name evidence="2" type="ORF">SAMN05216362_1116</name>
</gene>
<evidence type="ECO:0000313" key="3">
    <source>
        <dbReference type="Proteomes" id="UP000199427"/>
    </source>
</evidence>
<organism evidence="2 3">
    <name type="scientific">Piscibacillus halophilus</name>
    <dbReference type="NCBI Taxonomy" id="571933"/>
    <lineage>
        <taxon>Bacteria</taxon>
        <taxon>Bacillati</taxon>
        <taxon>Bacillota</taxon>
        <taxon>Bacilli</taxon>
        <taxon>Bacillales</taxon>
        <taxon>Bacillaceae</taxon>
        <taxon>Piscibacillus</taxon>
    </lineage>
</organism>
<keyword evidence="1" id="KW-0812">Transmembrane</keyword>
<dbReference type="Gene3D" id="1.10.1900.10">
    <property type="entry name" value="c-terminal domain of poly(a) binding protein"/>
    <property type="match status" value="1"/>
</dbReference>
<feature type="transmembrane region" description="Helical" evidence="1">
    <location>
        <begin position="94"/>
        <end position="120"/>
    </location>
</feature>
<dbReference type="Pfam" id="PF06570">
    <property type="entry name" value="DUF1129"/>
    <property type="match status" value="1"/>
</dbReference>
<dbReference type="OrthoDB" id="1655249at2"/>
<evidence type="ECO:0000313" key="2">
    <source>
        <dbReference type="EMBL" id="SEQ31927.1"/>
    </source>
</evidence>
<proteinExistence type="predicted"/>
<keyword evidence="1" id="KW-0472">Membrane</keyword>
<feature type="transmembrane region" description="Helical" evidence="1">
    <location>
        <begin position="132"/>
        <end position="152"/>
    </location>
</feature>
<dbReference type="SUPFAM" id="SSF158560">
    <property type="entry name" value="BH3980-like"/>
    <property type="match status" value="1"/>
</dbReference>
<feature type="transmembrane region" description="Helical" evidence="1">
    <location>
        <begin position="203"/>
        <end position="221"/>
    </location>
</feature>
<evidence type="ECO:0000256" key="1">
    <source>
        <dbReference type="SAM" id="Phobius"/>
    </source>
</evidence>
<dbReference type="PANTHER" id="PTHR41307:SF1">
    <property type="entry name" value="MEMBRANE PROTEIN"/>
    <property type="match status" value="1"/>
</dbReference>
<reference evidence="2 3" key="1">
    <citation type="submission" date="2016-10" db="EMBL/GenBank/DDBJ databases">
        <authorList>
            <person name="de Groot N.N."/>
        </authorList>
    </citation>
    <scope>NUCLEOTIDE SEQUENCE [LARGE SCALE GENOMIC DNA]</scope>
    <source>
        <strain evidence="2 3">DSM 21633</strain>
    </source>
</reference>
<dbReference type="RefSeq" id="WP_091773302.1">
    <property type="nucleotide sequence ID" value="NZ_CAESCL010000101.1"/>
</dbReference>
<accession>A0A1H9F219</accession>
<dbReference type="STRING" id="571933.SAMN05216362_1116"/>
<dbReference type="Proteomes" id="UP000199427">
    <property type="component" value="Unassembled WGS sequence"/>
</dbReference>
<protein>
    <submittedName>
        <fullName evidence="2">Uncharacterized membrane-anchored protein</fullName>
    </submittedName>
</protein>